<feature type="domain" description="Lipoyl-binding" evidence="10">
    <location>
        <begin position="527"/>
        <end position="603"/>
    </location>
</feature>
<dbReference type="Pfam" id="PF02786">
    <property type="entry name" value="CPSase_L_D2"/>
    <property type="match status" value="1"/>
</dbReference>
<dbReference type="InterPro" id="IPR016185">
    <property type="entry name" value="PreATP-grasp_dom_sf"/>
</dbReference>
<comment type="catalytic activity">
    <reaction evidence="7">
        <text>N(6)-biotinyl-L-lysyl-[protein] + hydrogencarbonate + ATP = N(6)-carboxybiotinyl-L-lysyl-[protein] + ADP + phosphate + H(+)</text>
        <dbReference type="Rhea" id="RHEA:13501"/>
        <dbReference type="Rhea" id="RHEA-COMP:10505"/>
        <dbReference type="Rhea" id="RHEA-COMP:10506"/>
        <dbReference type="ChEBI" id="CHEBI:15378"/>
        <dbReference type="ChEBI" id="CHEBI:17544"/>
        <dbReference type="ChEBI" id="CHEBI:30616"/>
        <dbReference type="ChEBI" id="CHEBI:43474"/>
        <dbReference type="ChEBI" id="CHEBI:83144"/>
        <dbReference type="ChEBI" id="CHEBI:83145"/>
        <dbReference type="ChEBI" id="CHEBI:456216"/>
        <dbReference type="EC" id="6.3.4.14"/>
    </reaction>
    <physiologicalReaction direction="left-to-right" evidence="7">
        <dbReference type="Rhea" id="RHEA:13502"/>
    </physiologicalReaction>
</comment>
<dbReference type="SUPFAM" id="SSF52440">
    <property type="entry name" value="PreATP-grasp domain"/>
    <property type="match status" value="1"/>
</dbReference>
<evidence type="ECO:0000259" key="10">
    <source>
        <dbReference type="PROSITE" id="PS50968"/>
    </source>
</evidence>
<dbReference type="InterPro" id="IPR011761">
    <property type="entry name" value="ATP-grasp"/>
</dbReference>
<proteinExistence type="predicted"/>
<dbReference type="PROSITE" id="PS50979">
    <property type="entry name" value="BC"/>
    <property type="match status" value="1"/>
</dbReference>
<name>J0D580_9BIFI</name>
<accession>J0D580</accession>
<dbReference type="GO" id="GO:0004075">
    <property type="term" value="F:biotin carboxylase activity"/>
    <property type="evidence" value="ECO:0007669"/>
    <property type="project" value="UniProtKB-EC"/>
</dbReference>
<evidence type="ECO:0000259" key="11">
    <source>
        <dbReference type="PROSITE" id="PS50975"/>
    </source>
</evidence>
<comment type="cofactor">
    <cofactor evidence="1">
        <name>biotin</name>
        <dbReference type="ChEBI" id="CHEBI:57586"/>
    </cofactor>
</comment>
<dbReference type="InterPro" id="IPR011764">
    <property type="entry name" value="Biotin_carboxylation_dom"/>
</dbReference>
<keyword evidence="6" id="KW-0092">Biotin</keyword>
<dbReference type="Pfam" id="PF00364">
    <property type="entry name" value="Biotin_lipoyl"/>
    <property type="match status" value="1"/>
</dbReference>
<protein>
    <recommendedName>
        <fullName evidence="2">biotin carboxylase</fullName>
        <ecNumber evidence="2">6.3.4.14</ecNumber>
    </recommendedName>
</protein>
<dbReference type="InterPro" id="IPR005481">
    <property type="entry name" value="BC-like_N"/>
</dbReference>
<dbReference type="AlphaFoldDB" id="J0D580"/>
<dbReference type="SUPFAM" id="SSF51246">
    <property type="entry name" value="Rudiment single hybrid motif"/>
    <property type="match status" value="1"/>
</dbReference>
<dbReference type="EMBL" id="AGZS01000002">
    <property type="protein sequence ID" value="EJD65120.1"/>
    <property type="molecule type" value="Genomic_DNA"/>
</dbReference>
<gene>
    <name evidence="13" type="ORF">HMPREF9156_00564</name>
</gene>
<keyword evidence="3" id="KW-0436">Ligase</keyword>
<dbReference type="Gene3D" id="3.30.470.20">
    <property type="entry name" value="ATP-grasp fold, B domain"/>
    <property type="match status" value="1"/>
</dbReference>
<dbReference type="FunFam" id="2.40.50.100:FF:000003">
    <property type="entry name" value="Acetyl-CoA carboxylase biotin carboxyl carrier protein"/>
    <property type="match status" value="1"/>
</dbReference>
<dbReference type="STRING" id="857290.HMPREF9156_00564"/>
<evidence type="ECO:0000256" key="3">
    <source>
        <dbReference type="ARBA" id="ARBA00022598"/>
    </source>
</evidence>
<feature type="compositionally biased region" description="Polar residues" evidence="9">
    <location>
        <begin position="525"/>
        <end position="536"/>
    </location>
</feature>
<dbReference type="EC" id="6.3.4.14" evidence="2"/>
<evidence type="ECO:0000256" key="6">
    <source>
        <dbReference type="ARBA" id="ARBA00023267"/>
    </source>
</evidence>
<feature type="domain" description="Biotin carboxylation" evidence="12">
    <location>
        <begin position="1"/>
        <end position="440"/>
    </location>
</feature>
<organism evidence="13 14">
    <name type="scientific">Scardovia wiggsiae F0424</name>
    <dbReference type="NCBI Taxonomy" id="857290"/>
    <lineage>
        <taxon>Bacteria</taxon>
        <taxon>Bacillati</taxon>
        <taxon>Actinomycetota</taxon>
        <taxon>Actinomycetes</taxon>
        <taxon>Bifidobacteriales</taxon>
        <taxon>Bifidobacteriaceae</taxon>
        <taxon>Scardovia</taxon>
    </lineage>
</organism>
<dbReference type="InterPro" id="IPR005479">
    <property type="entry name" value="CPAse_ATP-bd"/>
</dbReference>
<evidence type="ECO:0000256" key="7">
    <source>
        <dbReference type="ARBA" id="ARBA00048501"/>
    </source>
</evidence>
<feature type="region of interest" description="Disordered" evidence="9">
    <location>
        <begin position="596"/>
        <end position="653"/>
    </location>
</feature>
<dbReference type="HOGENOM" id="CLU_000395_3_1_11"/>
<evidence type="ECO:0000313" key="14">
    <source>
        <dbReference type="Proteomes" id="UP000006415"/>
    </source>
</evidence>
<dbReference type="PROSITE" id="PS50968">
    <property type="entry name" value="BIOTINYL_LIPOYL"/>
    <property type="match status" value="1"/>
</dbReference>
<dbReference type="SUPFAM" id="SSF51230">
    <property type="entry name" value="Single hybrid motif"/>
    <property type="match status" value="1"/>
</dbReference>
<dbReference type="InterPro" id="IPR011053">
    <property type="entry name" value="Single_hybrid_motif"/>
</dbReference>
<keyword evidence="4 8" id="KW-0547">Nucleotide-binding</keyword>
<keyword evidence="14" id="KW-1185">Reference proteome</keyword>
<sequence>MKKLLVANRSEIALRVIRTAKEMGIETVAVYSEPDRRAPYVDQAAEAYYLPGDTYNETYLNQDAILDIARRSGADAIHPGYGFLSESADFAAHVLERGLTWVGPRPQVLEDLGDKISARRVAHVAQVPPVPGVSEPVDNVHTLVEFGASYGYPVMMKRTDGGGGRGITVVKDEDGLRSFYSAHDSLQGSDLGKYFIEKFVAHARHVETQCGRDSLGNFTVYSTRDCSVQRRNQKLIEEAPAPFLSDKVQARLMTYSRRLFDSVGYEGLGTCEFMVTPTSDVYFLEVNPRLQVEHTVSEEVCGIDLVREQLNIADGKELTRAGEPRGHSFELRITSEDPQKNLTPGSGTIEHLHFPSGPGIRIDFGVAEGNTVSPKFDSMMGKIIITARTREEAIPRVLRALDEFEITGITTPCELYRDIFHNPDFTAENGSFAVTTRWLEKNYLSQSAASARAGMPQSLVQMQSPQEIIGSVAPQSFIMEINGKRVRLNVPTDFVGLLTQGRLRSQRRPAQPLRGNGLSTAHADSGSQASSDSHGQISAPMQAVVTRVNVATNQKVSKGDLLVVLESMKMENYVYAPLSGRVAEIMVGPSDSVDAGDPLVTISQDGSGEASAGTEDAGSTAADSAGSTSGADGTGRGADNDGAVDRDRKEGDK</sequence>
<dbReference type="InterPro" id="IPR005482">
    <property type="entry name" value="Biotin_COase_C"/>
</dbReference>
<dbReference type="RefSeq" id="WP_007147631.1">
    <property type="nucleotide sequence ID" value="NZ_AKCI01000001.1"/>
</dbReference>
<evidence type="ECO:0000256" key="8">
    <source>
        <dbReference type="PROSITE-ProRule" id="PRU00409"/>
    </source>
</evidence>
<evidence type="ECO:0000256" key="9">
    <source>
        <dbReference type="SAM" id="MobiDB-lite"/>
    </source>
</evidence>
<evidence type="ECO:0000256" key="1">
    <source>
        <dbReference type="ARBA" id="ARBA00001953"/>
    </source>
</evidence>
<feature type="domain" description="ATP-grasp" evidence="11">
    <location>
        <begin position="119"/>
        <end position="314"/>
    </location>
</feature>
<evidence type="ECO:0000256" key="2">
    <source>
        <dbReference type="ARBA" id="ARBA00013263"/>
    </source>
</evidence>
<dbReference type="OrthoDB" id="9760256at2"/>
<feature type="compositionally biased region" description="Low complexity" evidence="9">
    <location>
        <begin position="614"/>
        <end position="631"/>
    </location>
</feature>
<dbReference type="InterPro" id="IPR011054">
    <property type="entry name" value="Rudment_hybrid_motif"/>
</dbReference>
<dbReference type="Gene3D" id="2.40.50.100">
    <property type="match status" value="1"/>
</dbReference>
<dbReference type="PROSITE" id="PS00867">
    <property type="entry name" value="CPSASE_2"/>
    <property type="match status" value="1"/>
</dbReference>
<dbReference type="CDD" id="cd06850">
    <property type="entry name" value="biotinyl_domain"/>
    <property type="match status" value="1"/>
</dbReference>
<dbReference type="GO" id="GO:0046872">
    <property type="term" value="F:metal ion binding"/>
    <property type="evidence" value="ECO:0007669"/>
    <property type="project" value="InterPro"/>
</dbReference>
<comment type="caution">
    <text evidence="13">The sequence shown here is derived from an EMBL/GenBank/DDBJ whole genome shotgun (WGS) entry which is preliminary data.</text>
</comment>
<dbReference type="SUPFAM" id="SSF56059">
    <property type="entry name" value="Glutathione synthetase ATP-binding domain-like"/>
    <property type="match status" value="1"/>
</dbReference>
<evidence type="ECO:0000313" key="13">
    <source>
        <dbReference type="EMBL" id="EJD65120.1"/>
    </source>
</evidence>
<dbReference type="eggNOG" id="COG4770">
    <property type="taxonomic scope" value="Bacteria"/>
</dbReference>
<dbReference type="InterPro" id="IPR050856">
    <property type="entry name" value="Biotin_carboxylase_complex"/>
</dbReference>
<keyword evidence="5 8" id="KW-0067">ATP-binding</keyword>
<dbReference type="GO" id="GO:0005524">
    <property type="term" value="F:ATP binding"/>
    <property type="evidence" value="ECO:0007669"/>
    <property type="project" value="UniProtKB-UniRule"/>
</dbReference>
<dbReference type="SMART" id="SM00878">
    <property type="entry name" value="Biotin_carb_C"/>
    <property type="match status" value="1"/>
</dbReference>
<evidence type="ECO:0000256" key="5">
    <source>
        <dbReference type="ARBA" id="ARBA00022840"/>
    </source>
</evidence>
<dbReference type="Proteomes" id="UP000006415">
    <property type="component" value="Unassembled WGS sequence"/>
</dbReference>
<dbReference type="Pfam" id="PF00289">
    <property type="entry name" value="Biotin_carb_N"/>
    <property type="match status" value="1"/>
</dbReference>
<dbReference type="PROSITE" id="PS50975">
    <property type="entry name" value="ATP_GRASP"/>
    <property type="match status" value="1"/>
</dbReference>
<reference evidence="13 14" key="1">
    <citation type="submission" date="2012-01" db="EMBL/GenBank/DDBJ databases">
        <title>The Genome Sequence of Scardovia wiggsiae F0424.</title>
        <authorList>
            <consortium name="The Broad Institute Genome Sequencing Platform"/>
            <person name="Earl A."/>
            <person name="Ward D."/>
            <person name="Feldgarden M."/>
            <person name="Gevers D."/>
            <person name="Izard J."/>
            <person name="Ganesan A."/>
            <person name="Baranova O.V."/>
            <person name="Blanton J.M."/>
            <person name="Tanner A.C."/>
            <person name="Mathney J."/>
            <person name="Dewhirst F.E."/>
            <person name="Young S.K."/>
            <person name="Zeng Q."/>
            <person name="Gargeya S."/>
            <person name="Fitzgerald M."/>
            <person name="Haas B."/>
            <person name="Abouelleil A."/>
            <person name="Alvarado L."/>
            <person name="Arachchi H.M."/>
            <person name="Berlin A."/>
            <person name="Chapman S.B."/>
            <person name="Gearin G."/>
            <person name="Goldberg J."/>
            <person name="Griggs A."/>
            <person name="Gujja S."/>
            <person name="Hansen M."/>
            <person name="Heiman D."/>
            <person name="Howarth C."/>
            <person name="Larimer J."/>
            <person name="Lui A."/>
            <person name="MacDonald P.J.P."/>
            <person name="McCowen C."/>
            <person name="Montmayeur A."/>
            <person name="Murphy C."/>
            <person name="Neiman D."/>
            <person name="Pearson M."/>
            <person name="Priest M."/>
            <person name="Roberts A."/>
            <person name="Saif S."/>
            <person name="Shea T."/>
            <person name="Sisk P."/>
            <person name="Stolte C."/>
            <person name="Sykes S."/>
            <person name="Wortman J."/>
            <person name="Nusbaum C."/>
            <person name="Birren B."/>
        </authorList>
    </citation>
    <scope>NUCLEOTIDE SEQUENCE [LARGE SCALE GENOMIC DNA]</scope>
    <source>
        <strain evidence="13 14">F0424</strain>
    </source>
</reference>
<dbReference type="Pfam" id="PF02785">
    <property type="entry name" value="Biotin_carb_C"/>
    <property type="match status" value="1"/>
</dbReference>
<dbReference type="FunFam" id="3.40.50.20:FF:000010">
    <property type="entry name" value="Propionyl-CoA carboxylase subunit alpha"/>
    <property type="match status" value="1"/>
</dbReference>
<evidence type="ECO:0000256" key="4">
    <source>
        <dbReference type="ARBA" id="ARBA00022741"/>
    </source>
</evidence>
<dbReference type="InterPro" id="IPR000089">
    <property type="entry name" value="Biotin_lipoyl"/>
</dbReference>
<dbReference type="PANTHER" id="PTHR18866">
    <property type="entry name" value="CARBOXYLASE:PYRUVATE/ACETYL-COA/PROPIONYL-COA CARBOXYLASE"/>
    <property type="match status" value="1"/>
</dbReference>
<dbReference type="PANTHER" id="PTHR18866:SF33">
    <property type="entry name" value="METHYLCROTONOYL-COA CARBOXYLASE SUBUNIT ALPHA, MITOCHONDRIAL-RELATED"/>
    <property type="match status" value="1"/>
</dbReference>
<feature type="region of interest" description="Disordered" evidence="9">
    <location>
        <begin position="505"/>
        <end position="537"/>
    </location>
</feature>
<feature type="compositionally biased region" description="Basic and acidic residues" evidence="9">
    <location>
        <begin position="643"/>
        <end position="653"/>
    </location>
</feature>
<evidence type="ECO:0000259" key="12">
    <source>
        <dbReference type="PROSITE" id="PS50979"/>
    </source>
</evidence>